<comment type="caution">
    <text evidence="3">The sequence shown here is derived from an EMBL/GenBank/DDBJ whole genome shotgun (WGS) entry which is preliminary data.</text>
</comment>
<evidence type="ECO:0000256" key="1">
    <source>
        <dbReference type="ARBA" id="ARBA00010271"/>
    </source>
</evidence>
<dbReference type="InterPro" id="IPR040911">
    <property type="entry name" value="Exostosin_GT47"/>
</dbReference>
<evidence type="ECO:0000313" key="3">
    <source>
        <dbReference type="EMBL" id="CAK8673837.1"/>
    </source>
</evidence>
<dbReference type="Pfam" id="PF03016">
    <property type="entry name" value="Exostosin_GT47"/>
    <property type="match status" value="1"/>
</dbReference>
<organism evidence="3 4">
    <name type="scientific">Clavelina lepadiformis</name>
    <name type="common">Light-bulb sea squirt</name>
    <name type="synonym">Ascidia lepadiformis</name>
    <dbReference type="NCBI Taxonomy" id="159417"/>
    <lineage>
        <taxon>Eukaryota</taxon>
        <taxon>Metazoa</taxon>
        <taxon>Chordata</taxon>
        <taxon>Tunicata</taxon>
        <taxon>Ascidiacea</taxon>
        <taxon>Aplousobranchia</taxon>
        <taxon>Clavelinidae</taxon>
        <taxon>Clavelina</taxon>
    </lineage>
</organism>
<dbReference type="EMBL" id="CAWYQH010000002">
    <property type="protein sequence ID" value="CAK8673837.1"/>
    <property type="molecule type" value="Genomic_DNA"/>
</dbReference>
<protein>
    <recommendedName>
        <fullName evidence="2">Exostosin GT47 domain-containing protein</fullName>
    </recommendedName>
</protein>
<dbReference type="Proteomes" id="UP001642483">
    <property type="component" value="Unassembled WGS sequence"/>
</dbReference>
<name>A0ABP0F6H8_CLALP</name>
<comment type="similarity">
    <text evidence="1">Belongs to the glycosyltransferase 47 family.</text>
</comment>
<reference evidence="3 4" key="1">
    <citation type="submission" date="2024-02" db="EMBL/GenBank/DDBJ databases">
        <authorList>
            <person name="Daric V."/>
            <person name="Darras S."/>
        </authorList>
    </citation>
    <scope>NUCLEOTIDE SEQUENCE [LARGE SCALE GENOMIC DNA]</scope>
</reference>
<proteinExistence type="inferred from homology"/>
<keyword evidence="4" id="KW-1185">Reference proteome</keyword>
<dbReference type="PANTHER" id="PTHR11062:SF200">
    <property type="entry name" value="BETA-1,4-XYLOSYLTRANSFERASE IRX10L-RELATED"/>
    <property type="match status" value="1"/>
</dbReference>
<gene>
    <name evidence="3" type="ORF">CVLEPA_LOCUS3584</name>
</gene>
<feature type="domain" description="Exostosin GT47" evidence="2">
    <location>
        <begin position="138"/>
        <end position="415"/>
    </location>
</feature>
<sequence>MNYGHKVDMNISKAKVLWSTVLPCIGIAALVMCLLQKVISCGNEEQQCKIQYEYEFLKQKDVDGKDFIHVQAHDLETVKRVCDSFEECEAFNSNGWLKTSSSFYTTNQADLYIKQKSKKSRNSVFAPFTSEYTKMMIGMKIYVYETSIGIAHRPHRTGGYAVERVFVELLLKSPFITHNPNEATFFFIPIRCSSYILDASTEHDGILEAKRIVGEIMNQIQNLHPFWSWSNGADHFYICAHDIGSGIGEDLLKNSIALVNTADYEDQYFIPNKDISLPPALSPDLRSLSRDMAGAYITPSARNILAFYAGDVTSGRIRPSAYRRWLNDEDIVIFDHLLPTNSYKKYLMKSRFCLILRGREVWSSRITEAILCGCVPVILSDHYHLPLQGIVNWKDFSIILPEKEVFNLKAILQSVTPGMLTEMQFQLKNIYHHFVWNNPAQPNDAFYSVMLQLWQKRHIVRYQPFNVL</sequence>
<evidence type="ECO:0000259" key="2">
    <source>
        <dbReference type="Pfam" id="PF03016"/>
    </source>
</evidence>
<dbReference type="PANTHER" id="PTHR11062">
    <property type="entry name" value="EXOSTOSIN HEPARAN SULFATE GLYCOSYLTRANSFERASE -RELATED"/>
    <property type="match status" value="1"/>
</dbReference>
<evidence type="ECO:0000313" key="4">
    <source>
        <dbReference type="Proteomes" id="UP001642483"/>
    </source>
</evidence>
<accession>A0ABP0F6H8</accession>
<dbReference type="InterPro" id="IPR004263">
    <property type="entry name" value="Exostosin"/>
</dbReference>